<feature type="transmembrane region" description="Helical" evidence="9">
    <location>
        <begin position="408"/>
        <end position="426"/>
    </location>
</feature>
<gene>
    <name evidence="12" type="ORF">LAX5112_01551</name>
</gene>
<keyword evidence="10" id="KW-0175">Coiled coil</keyword>
<evidence type="ECO:0000256" key="6">
    <source>
        <dbReference type="ARBA" id="ARBA00022989"/>
    </source>
</evidence>
<feature type="transmembrane region" description="Helical" evidence="9">
    <location>
        <begin position="41"/>
        <end position="60"/>
    </location>
</feature>
<feature type="domain" description="Tripartite ATP-independent periplasmic transporters DctQ component" evidence="11">
    <location>
        <begin position="267"/>
        <end position="355"/>
    </location>
</feature>
<accession>A0A0M6ZYY4</accession>
<dbReference type="RefSeq" id="WP_055671347.1">
    <property type="nucleotide sequence ID" value="NZ_CXWD01000005.1"/>
</dbReference>
<organism evidence="12 13">
    <name type="scientific">Roseibium alexandrii</name>
    <dbReference type="NCBI Taxonomy" id="388408"/>
    <lineage>
        <taxon>Bacteria</taxon>
        <taxon>Pseudomonadati</taxon>
        <taxon>Pseudomonadota</taxon>
        <taxon>Alphaproteobacteria</taxon>
        <taxon>Hyphomicrobiales</taxon>
        <taxon>Stappiaceae</taxon>
        <taxon>Roseibium</taxon>
    </lineage>
</organism>
<evidence type="ECO:0000313" key="12">
    <source>
        <dbReference type="EMBL" id="CTQ67869.1"/>
    </source>
</evidence>
<evidence type="ECO:0000256" key="1">
    <source>
        <dbReference type="ARBA" id="ARBA00004429"/>
    </source>
</evidence>
<evidence type="ECO:0000313" key="13">
    <source>
        <dbReference type="Proteomes" id="UP000053235"/>
    </source>
</evidence>
<keyword evidence="5 9" id="KW-0812">Transmembrane</keyword>
<evidence type="ECO:0000256" key="2">
    <source>
        <dbReference type="ARBA" id="ARBA00022448"/>
    </source>
</evidence>
<reference evidence="13" key="1">
    <citation type="submission" date="2015-07" db="EMBL/GenBank/DDBJ databases">
        <authorList>
            <person name="Rodrigo-Torres Lidia"/>
            <person name="Arahal R.David."/>
        </authorList>
    </citation>
    <scope>NUCLEOTIDE SEQUENCE [LARGE SCALE GENOMIC DNA]</scope>
    <source>
        <strain evidence="13">CECT 5112</strain>
    </source>
</reference>
<keyword evidence="4 9" id="KW-0997">Cell inner membrane</keyword>
<dbReference type="GO" id="GO:0005886">
    <property type="term" value="C:plasma membrane"/>
    <property type="evidence" value="ECO:0007669"/>
    <property type="project" value="UniProtKB-SubCell"/>
</dbReference>
<keyword evidence="6 9" id="KW-1133">Transmembrane helix</keyword>
<evidence type="ECO:0000256" key="5">
    <source>
        <dbReference type="ARBA" id="ARBA00022692"/>
    </source>
</evidence>
<dbReference type="OrthoDB" id="4250245at2"/>
<protein>
    <recommendedName>
        <fullName evidence="9">TRAP transporter small permease protein</fullName>
    </recommendedName>
</protein>
<dbReference type="AlphaFoldDB" id="A0A0M6ZYY4"/>
<evidence type="ECO:0000256" key="10">
    <source>
        <dbReference type="SAM" id="Coils"/>
    </source>
</evidence>
<comment type="subcellular location">
    <subcellularLocation>
        <location evidence="1 9">Cell inner membrane</location>
        <topology evidence="1 9">Multi-pass membrane protein</topology>
    </subcellularLocation>
</comment>
<sequence>MPQLDFTLPHWAYWLGLILFPIIAATLAKRPKPKERKYSTVLGYFILITGGILGLHRLYLKSMIGLLYIPVFIVILFANSQGQDARSVTSDMSNLVRQAERTLDREGGRVTSAEAELPGMRQKLAEAETGSLAERRAQRDVRRAEQRIEQGRERMAAAEADLETGRPAAEEAQANLEFWQNIAKYAFWLILAGVAIDVFLLPGLVRKANANLPPEPELSEAELKLKALEAAERKDDASYVSSGWTGWIDRLSLFCGEFVAYWAVIAVIVYYFEVMSRYVFGSPTNWAHEAMYLMFGMQYLIAGSYAMLTESHVRVDIFYAPLSKRRKAIVDLLTSVFFFIFAGTLLVTSWIFAFDAIAVPSGNSLISDWARGEIGFAEVITSWNLAQWTDPNIRWGEISFNEWEVPLWPMKMVMIIGGLLLVLQGVSKFAQDLRALVGRA</sequence>
<evidence type="ECO:0000256" key="8">
    <source>
        <dbReference type="ARBA" id="ARBA00038436"/>
    </source>
</evidence>
<evidence type="ECO:0000256" key="9">
    <source>
        <dbReference type="RuleBase" id="RU369079"/>
    </source>
</evidence>
<comment type="function">
    <text evidence="9">Part of the tripartite ATP-independent periplasmic (TRAP) transport system.</text>
</comment>
<dbReference type="Proteomes" id="UP000053235">
    <property type="component" value="Unassembled WGS sequence"/>
</dbReference>
<feature type="transmembrane region" description="Helical" evidence="9">
    <location>
        <begin position="251"/>
        <end position="272"/>
    </location>
</feature>
<dbReference type="PANTHER" id="PTHR35011:SF4">
    <property type="entry name" value="SLL1102 PROTEIN"/>
    <property type="match status" value="1"/>
</dbReference>
<evidence type="ECO:0000256" key="7">
    <source>
        <dbReference type="ARBA" id="ARBA00023136"/>
    </source>
</evidence>
<keyword evidence="3" id="KW-1003">Cell membrane</keyword>
<dbReference type="Pfam" id="PF04290">
    <property type="entry name" value="DctQ"/>
    <property type="match status" value="1"/>
</dbReference>
<keyword evidence="7 9" id="KW-0472">Membrane</keyword>
<proteinExistence type="inferred from homology"/>
<feature type="transmembrane region" description="Helical" evidence="9">
    <location>
        <begin position="185"/>
        <end position="205"/>
    </location>
</feature>
<evidence type="ECO:0000256" key="4">
    <source>
        <dbReference type="ARBA" id="ARBA00022519"/>
    </source>
</evidence>
<name>A0A0M6ZYY4_9HYPH</name>
<keyword evidence="2 9" id="KW-0813">Transport</keyword>
<keyword evidence="13" id="KW-1185">Reference proteome</keyword>
<feature type="coiled-coil region" evidence="10">
    <location>
        <begin position="96"/>
        <end position="161"/>
    </location>
</feature>
<evidence type="ECO:0000259" key="11">
    <source>
        <dbReference type="Pfam" id="PF04290"/>
    </source>
</evidence>
<feature type="transmembrane region" description="Helical" evidence="9">
    <location>
        <begin position="12"/>
        <end position="29"/>
    </location>
</feature>
<comment type="subunit">
    <text evidence="9">The complex comprises the extracytoplasmic solute receptor protein and the two transmembrane proteins.</text>
</comment>
<dbReference type="InterPro" id="IPR007387">
    <property type="entry name" value="TRAP_DctQ"/>
</dbReference>
<comment type="similarity">
    <text evidence="8 9">Belongs to the TRAP transporter small permease family.</text>
</comment>
<dbReference type="STRING" id="388408.LAX5112_01551"/>
<dbReference type="InterPro" id="IPR055348">
    <property type="entry name" value="DctQ"/>
</dbReference>
<comment type="caution">
    <text evidence="9">Lacks conserved residue(s) required for the propagation of feature annotation.</text>
</comment>
<evidence type="ECO:0000256" key="3">
    <source>
        <dbReference type="ARBA" id="ARBA00022475"/>
    </source>
</evidence>
<dbReference type="EMBL" id="CXWD01000005">
    <property type="protein sequence ID" value="CTQ67869.1"/>
    <property type="molecule type" value="Genomic_DNA"/>
</dbReference>
<dbReference type="PANTHER" id="PTHR35011">
    <property type="entry name" value="2,3-DIKETO-L-GULONATE TRAP TRANSPORTER SMALL PERMEASE PROTEIN YIAM"/>
    <property type="match status" value="1"/>
</dbReference>
<dbReference type="GO" id="GO:0022857">
    <property type="term" value="F:transmembrane transporter activity"/>
    <property type="evidence" value="ECO:0007669"/>
    <property type="project" value="UniProtKB-UniRule"/>
</dbReference>
<feature type="transmembrane region" description="Helical" evidence="9">
    <location>
        <begin position="329"/>
        <end position="353"/>
    </location>
</feature>